<dbReference type="Proteomes" id="UP001332192">
    <property type="component" value="Chromosome"/>
</dbReference>
<dbReference type="EMBL" id="CP141615">
    <property type="protein sequence ID" value="WRP17144.1"/>
    <property type="molecule type" value="Genomic_DNA"/>
</dbReference>
<sequence length="191" mass="20867">MLEIRWHGRGGQGAKTAAFLLGEALATTGKYVQAFPEYGPERTGAPVVAYDRVSDEPIRVHSPVTTPRYVVVLDLTLAAAVDLAAGVPDDGMILVNTGKAPDEVRRTLKLDGRPIRVLTVDAHRISLQTLKRSIPNTPMLGALVKAAELLPREQFMQAMRDNLSHKFHGRPHLVEANMAAIEQAYEEVAAR</sequence>
<evidence type="ECO:0000256" key="1">
    <source>
        <dbReference type="ARBA" id="ARBA00023002"/>
    </source>
</evidence>
<dbReference type="InterPro" id="IPR002869">
    <property type="entry name" value="Pyrv_flavodox_OxRed_cen"/>
</dbReference>
<dbReference type="InterPro" id="IPR051626">
    <property type="entry name" value="Oxidoreductase_gamma_subunit"/>
</dbReference>
<dbReference type="Gene3D" id="3.40.920.10">
    <property type="entry name" value="Pyruvate-ferredoxin oxidoreductase, PFOR, domain III"/>
    <property type="match status" value="1"/>
</dbReference>
<dbReference type="NCBIfam" id="TIGR02175">
    <property type="entry name" value="PorC_KorC"/>
    <property type="match status" value="1"/>
</dbReference>
<protein>
    <submittedName>
        <fullName evidence="3">2-oxoacid:acceptor oxidoreductase family protein</fullName>
    </submittedName>
</protein>
<name>A0ABZ1BWT8_9FIRM</name>
<feature type="domain" description="Pyruvate/ketoisovalerate oxidoreductase catalytic" evidence="2">
    <location>
        <begin position="10"/>
        <end position="186"/>
    </location>
</feature>
<proteinExistence type="predicted"/>
<dbReference type="PANTHER" id="PTHR43366">
    <property type="entry name" value="PYRUVATE SYNTHASE SUBUNIT PORC"/>
    <property type="match status" value="1"/>
</dbReference>
<reference evidence="3 4" key="1">
    <citation type="journal article" date="2024" name="Front. Microbiol.">
        <title>Novel thermophilic genera Geochorda gen. nov. and Carboxydochorda gen. nov. from the deep terrestrial subsurface reveal the ecophysiological diversity in the class Limnochordia.</title>
        <authorList>
            <person name="Karnachuk O.V."/>
            <person name="Lukina A.P."/>
            <person name="Avakyan M.R."/>
            <person name="Kadnikov V.V."/>
            <person name="Begmatov S."/>
            <person name="Beletsky A.V."/>
            <person name="Vlasova K.G."/>
            <person name="Novikov A.A."/>
            <person name="Shcherbakova V.A."/>
            <person name="Mardanov A.V."/>
            <person name="Ravin N.V."/>
        </authorList>
    </citation>
    <scope>NUCLEOTIDE SEQUENCE [LARGE SCALE GENOMIC DNA]</scope>
    <source>
        <strain evidence="3 4">L945</strain>
    </source>
</reference>
<dbReference type="Pfam" id="PF01558">
    <property type="entry name" value="POR"/>
    <property type="match status" value="1"/>
</dbReference>
<dbReference type="PANTHER" id="PTHR43366:SF1">
    <property type="entry name" value="PYRUVATE SYNTHASE SUBUNIT PORC"/>
    <property type="match status" value="1"/>
</dbReference>
<dbReference type="InterPro" id="IPR019752">
    <property type="entry name" value="Pyrv/ketoisovalerate_OxRed_cat"/>
</dbReference>
<dbReference type="InterPro" id="IPR011894">
    <property type="entry name" value="PorC_KorC"/>
</dbReference>
<dbReference type="RefSeq" id="WP_324716416.1">
    <property type="nucleotide sequence ID" value="NZ_CP141615.1"/>
</dbReference>
<keyword evidence="4" id="KW-1185">Reference proteome</keyword>
<gene>
    <name evidence="3" type="ORF">U7230_13810</name>
</gene>
<evidence type="ECO:0000313" key="4">
    <source>
        <dbReference type="Proteomes" id="UP001332192"/>
    </source>
</evidence>
<keyword evidence="1" id="KW-0560">Oxidoreductase</keyword>
<organism evidence="3 4">
    <name type="scientific">Carboxydichorda subterranea</name>
    <dbReference type="NCBI Taxonomy" id="3109565"/>
    <lineage>
        <taxon>Bacteria</taxon>
        <taxon>Bacillati</taxon>
        <taxon>Bacillota</taxon>
        <taxon>Limnochordia</taxon>
        <taxon>Limnochordales</taxon>
        <taxon>Geochordaceae</taxon>
        <taxon>Carboxydichorda</taxon>
    </lineage>
</organism>
<evidence type="ECO:0000259" key="2">
    <source>
        <dbReference type="Pfam" id="PF01558"/>
    </source>
</evidence>
<dbReference type="SUPFAM" id="SSF53323">
    <property type="entry name" value="Pyruvate-ferredoxin oxidoreductase, PFOR, domain III"/>
    <property type="match status" value="1"/>
</dbReference>
<accession>A0ABZ1BWT8</accession>
<evidence type="ECO:0000313" key="3">
    <source>
        <dbReference type="EMBL" id="WRP17144.1"/>
    </source>
</evidence>